<name>A0AAE3LU53_9BACI</name>
<dbReference type="AlphaFoldDB" id="A0AAE3LU53"/>
<accession>A0AAE3LU53</accession>
<gene>
    <name evidence="1" type="ORF">OEV98_17435</name>
</gene>
<evidence type="ECO:0000313" key="1">
    <source>
        <dbReference type="EMBL" id="MCU9615313.1"/>
    </source>
</evidence>
<dbReference type="EMBL" id="JAOUSF010000008">
    <property type="protein sequence ID" value="MCU9615313.1"/>
    <property type="molecule type" value="Genomic_DNA"/>
</dbReference>
<evidence type="ECO:0000313" key="2">
    <source>
        <dbReference type="Proteomes" id="UP001209318"/>
    </source>
</evidence>
<dbReference type="RefSeq" id="WP_263074631.1">
    <property type="nucleotide sequence ID" value="NZ_JAOUSF010000008.1"/>
</dbReference>
<comment type="caution">
    <text evidence="1">The sequence shown here is derived from an EMBL/GenBank/DDBJ whole genome shotgun (WGS) entry which is preliminary data.</text>
</comment>
<organism evidence="1 2">
    <name type="scientific">Perspicuibacillus lycopersici</name>
    <dbReference type="NCBI Taxonomy" id="1325689"/>
    <lineage>
        <taxon>Bacteria</taxon>
        <taxon>Bacillati</taxon>
        <taxon>Bacillota</taxon>
        <taxon>Bacilli</taxon>
        <taxon>Bacillales</taxon>
        <taxon>Bacillaceae</taxon>
        <taxon>Perspicuibacillus</taxon>
    </lineage>
</organism>
<proteinExistence type="predicted"/>
<reference evidence="1" key="1">
    <citation type="submission" date="2022-10" db="EMBL/GenBank/DDBJ databases">
        <title>Description of Fervidibacillus gen. nov. in the family Fervidibacillaceae fam. nov. with two species, Fervidibacillus albus sp. nov., and Fervidibacillus halotolerans sp. nov., isolated from tidal flat sediments.</title>
        <authorList>
            <person name="Kwon K.K."/>
            <person name="Yang S.-H."/>
        </authorList>
    </citation>
    <scope>NUCLEOTIDE SEQUENCE</scope>
    <source>
        <strain evidence="1">JCM 19140</strain>
    </source>
</reference>
<dbReference type="Pfam" id="PF10764">
    <property type="entry name" value="Gin"/>
    <property type="match status" value="1"/>
</dbReference>
<dbReference type="InterPro" id="IPR019700">
    <property type="entry name" value="Sigma-G_inhibitor_Gin"/>
</dbReference>
<sequence length="66" mass="7954">MSEDLNQTNKEKCIICEQQKEHGYFLYNSFICRECEKDIVQTETDQPLYKFYVNQMKKIKSTSIYS</sequence>
<keyword evidence="2" id="KW-1185">Reference proteome</keyword>
<protein>
    <submittedName>
        <fullName evidence="1">Sigma factor G inhibitor Gin</fullName>
    </submittedName>
</protein>
<dbReference type="Proteomes" id="UP001209318">
    <property type="component" value="Unassembled WGS sequence"/>
</dbReference>